<evidence type="ECO:0000256" key="4">
    <source>
        <dbReference type="ARBA" id="ARBA00023242"/>
    </source>
</evidence>
<evidence type="ECO:0000256" key="3">
    <source>
        <dbReference type="ARBA" id="ARBA00023163"/>
    </source>
</evidence>
<dbReference type="AlphaFoldDB" id="A0A9W9FKV9"/>
<dbReference type="Pfam" id="PF05132">
    <property type="entry name" value="RNA_pol_Rpc4"/>
    <property type="match status" value="1"/>
</dbReference>
<accession>A0A9W9FKV9</accession>
<evidence type="ECO:0000256" key="2">
    <source>
        <dbReference type="ARBA" id="ARBA00022478"/>
    </source>
</evidence>
<feature type="region of interest" description="Disordered" evidence="5">
    <location>
        <begin position="381"/>
        <end position="462"/>
    </location>
</feature>
<dbReference type="GO" id="GO:0042797">
    <property type="term" value="P:tRNA transcription by RNA polymerase III"/>
    <property type="evidence" value="ECO:0007669"/>
    <property type="project" value="TreeGrafter"/>
</dbReference>
<feature type="region of interest" description="Disordered" evidence="5">
    <location>
        <begin position="1"/>
        <end position="146"/>
    </location>
</feature>
<feature type="compositionally biased region" description="Basic and acidic residues" evidence="5">
    <location>
        <begin position="95"/>
        <end position="117"/>
    </location>
</feature>
<feature type="compositionally biased region" description="Polar residues" evidence="5">
    <location>
        <begin position="64"/>
        <end position="77"/>
    </location>
</feature>
<feature type="compositionally biased region" description="Polar residues" evidence="5">
    <location>
        <begin position="19"/>
        <end position="40"/>
    </location>
</feature>
<dbReference type="RefSeq" id="XP_056512927.1">
    <property type="nucleotide sequence ID" value="XM_056654900.1"/>
</dbReference>
<feature type="compositionally biased region" description="Low complexity" evidence="5">
    <location>
        <begin position="402"/>
        <end position="416"/>
    </location>
</feature>
<comment type="subcellular location">
    <subcellularLocation>
        <location evidence="1">Nucleus</location>
    </subcellularLocation>
</comment>
<dbReference type="InterPro" id="IPR007811">
    <property type="entry name" value="RPC4"/>
</dbReference>
<feature type="compositionally biased region" description="Basic and acidic residues" evidence="5">
    <location>
        <begin position="266"/>
        <end position="294"/>
    </location>
</feature>
<gene>
    <name evidence="6" type="ORF">NUU61_004318</name>
</gene>
<feature type="compositionally biased region" description="Basic and acidic residues" evidence="5">
    <location>
        <begin position="215"/>
        <end position="249"/>
    </location>
</feature>
<dbReference type="GO" id="GO:0005666">
    <property type="term" value="C:RNA polymerase III complex"/>
    <property type="evidence" value="ECO:0007669"/>
    <property type="project" value="InterPro"/>
</dbReference>
<feature type="region of interest" description="Disordered" evidence="5">
    <location>
        <begin position="210"/>
        <end position="355"/>
    </location>
</feature>
<keyword evidence="4" id="KW-0539">Nucleus</keyword>
<evidence type="ECO:0008006" key="8">
    <source>
        <dbReference type="Google" id="ProtNLM"/>
    </source>
</evidence>
<reference evidence="6" key="2">
    <citation type="journal article" date="2023" name="IMA Fungus">
        <title>Comparative genomic study of the Penicillium genus elucidates a diverse pangenome and 15 lateral gene transfer events.</title>
        <authorList>
            <person name="Petersen C."/>
            <person name="Sorensen T."/>
            <person name="Nielsen M.R."/>
            <person name="Sondergaard T.E."/>
            <person name="Sorensen J.L."/>
            <person name="Fitzpatrick D.A."/>
            <person name="Frisvad J.C."/>
            <person name="Nielsen K.L."/>
        </authorList>
    </citation>
    <scope>NUCLEOTIDE SEQUENCE</scope>
    <source>
        <strain evidence="6">IBT 34128</strain>
    </source>
</reference>
<sequence length="581" mass="62371">MPPKAAPRRAPARRPGAPESTSTTPAGAGPTQNAPESQGTGTPGPAGRPSVQRLQSLKRRPGSGSITPSGRPPSTLSGEPAKPTLKYKPRAVGRRSKEERDAIEKLEQERHNERLKEAAAIQRGRGGPALSRGRGGFRGRGGPMGMGVGGPLGAGAGRRGRGGAMGSSAPGRGMNRTAISGGYPQGANGFVNDEFAEARFSIDQINFVDSDDEFNDGKRDTKGKMPIRERREKGLRPVRVERHPHEERVISVNMESSSNRSAALRQKAEEAKTAEEKGQAPHPQVPDEPRVKEEPADEDEAMTETLSHVEDDGLLPTQKVRVRRKLSTAKQTAEEGAQVQELEPELAPRDPRELLRTNEEIDEYDRHMEDLEQIKHLFLTEKAAEPEKPVTEPETEIETETPAEAQTTTAPETTTDTAEENDPPGLLGQLFLMQFPPMTPNLTLPGAADNQPPAEPASAPAEPAIKREGDDVEIVETAPAAPAAPAAPSTMVTAATDWTLPAGRVGKLNVHRSGRMTMDWGGISFELDRAASVDFVQEALIVQSGADDAGAEVGQNSENCAYSMGQLCGKFTVTPNWDEML</sequence>
<dbReference type="PANTHER" id="PTHR13408">
    <property type="entry name" value="DNA-DIRECTED RNA POLYMERASE III"/>
    <property type="match status" value="1"/>
</dbReference>
<dbReference type="EMBL" id="JAPMSZ010000005">
    <property type="protein sequence ID" value="KAJ5102096.1"/>
    <property type="molecule type" value="Genomic_DNA"/>
</dbReference>
<feature type="compositionally biased region" description="Basic residues" evidence="5">
    <location>
        <begin position="85"/>
        <end position="94"/>
    </location>
</feature>
<dbReference type="GO" id="GO:0003677">
    <property type="term" value="F:DNA binding"/>
    <property type="evidence" value="ECO:0007669"/>
    <property type="project" value="InterPro"/>
</dbReference>
<protein>
    <recommendedName>
        <fullName evidence="8">DNA-directed RNA polymerase III RPC4</fullName>
    </recommendedName>
</protein>
<evidence type="ECO:0000256" key="5">
    <source>
        <dbReference type="SAM" id="MobiDB-lite"/>
    </source>
</evidence>
<dbReference type="OrthoDB" id="5836119at2759"/>
<proteinExistence type="predicted"/>
<dbReference type="PANTHER" id="PTHR13408:SF0">
    <property type="entry name" value="DNA-DIRECTED RNA POLYMERASE III SUBUNIT RPC4"/>
    <property type="match status" value="1"/>
</dbReference>
<organism evidence="6 7">
    <name type="scientific">Penicillium alfredii</name>
    <dbReference type="NCBI Taxonomy" id="1506179"/>
    <lineage>
        <taxon>Eukaryota</taxon>
        <taxon>Fungi</taxon>
        <taxon>Dikarya</taxon>
        <taxon>Ascomycota</taxon>
        <taxon>Pezizomycotina</taxon>
        <taxon>Eurotiomycetes</taxon>
        <taxon>Eurotiomycetidae</taxon>
        <taxon>Eurotiales</taxon>
        <taxon>Aspergillaceae</taxon>
        <taxon>Penicillium</taxon>
    </lineage>
</organism>
<keyword evidence="3" id="KW-0804">Transcription</keyword>
<evidence type="ECO:0000313" key="7">
    <source>
        <dbReference type="Proteomes" id="UP001141434"/>
    </source>
</evidence>
<feature type="compositionally biased region" description="Basic and acidic residues" evidence="5">
    <location>
        <begin position="381"/>
        <end position="391"/>
    </location>
</feature>
<evidence type="ECO:0000256" key="1">
    <source>
        <dbReference type="ARBA" id="ARBA00004123"/>
    </source>
</evidence>
<comment type="caution">
    <text evidence="6">The sequence shown here is derived from an EMBL/GenBank/DDBJ whole genome shotgun (WGS) entry which is preliminary data.</text>
</comment>
<feature type="compositionally biased region" description="Gly residues" evidence="5">
    <location>
        <begin position="133"/>
        <end position="146"/>
    </location>
</feature>
<evidence type="ECO:0000313" key="6">
    <source>
        <dbReference type="EMBL" id="KAJ5102096.1"/>
    </source>
</evidence>
<feature type="compositionally biased region" description="Basic residues" evidence="5">
    <location>
        <begin position="1"/>
        <end position="12"/>
    </location>
</feature>
<name>A0A9W9FKV9_9EURO</name>
<dbReference type="GeneID" id="81394068"/>
<dbReference type="Proteomes" id="UP001141434">
    <property type="component" value="Unassembled WGS sequence"/>
</dbReference>
<feature type="compositionally biased region" description="Basic and acidic residues" evidence="5">
    <location>
        <begin position="346"/>
        <end position="355"/>
    </location>
</feature>
<keyword evidence="2" id="KW-0240">DNA-directed RNA polymerase</keyword>
<reference evidence="6" key="1">
    <citation type="submission" date="2022-11" db="EMBL/GenBank/DDBJ databases">
        <authorList>
            <person name="Petersen C."/>
        </authorList>
    </citation>
    <scope>NUCLEOTIDE SEQUENCE</scope>
    <source>
        <strain evidence="6">IBT 34128</strain>
    </source>
</reference>
<keyword evidence="7" id="KW-1185">Reference proteome</keyword>